<organism evidence="2">
    <name type="scientific">Hexamita inflata</name>
    <dbReference type="NCBI Taxonomy" id="28002"/>
    <lineage>
        <taxon>Eukaryota</taxon>
        <taxon>Metamonada</taxon>
        <taxon>Diplomonadida</taxon>
        <taxon>Hexamitidae</taxon>
        <taxon>Hexamitinae</taxon>
        <taxon>Hexamita</taxon>
    </lineage>
</organism>
<evidence type="ECO:0000313" key="4">
    <source>
        <dbReference type="Proteomes" id="UP001642409"/>
    </source>
</evidence>
<evidence type="ECO:0000313" key="3">
    <source>
        <dbReference type="EMBL" id="CAL6086484.1"/>
    </source>
</evidence>
<dbReference type="AlphaFoldDB" id="A0AA86N4V8"/>
<reference evidence="3 4" key="2">
    <citation type="submission" date="2024-07" db="EMBL/GenBank/DDBJ databases">
        <authorList>
            <person name="Akdeniz Z."/>
        </authorList>
    </citation>
    <scope>NUCLEOTIDE SEQUENCE [LARGE SCALE GENOMIC DNA]</scope>
</reference>
<reference evidence="2" key="1">
    <citation type="submission" date="2023-06" db="EMBL/GenBank/DDBJ databases">
        <authorList>
            <person name="Kurt Z."/>
        </authorList>
    </citation>
    <scope>NUCLEOTIDE SEQUENCE</scope>
</reference>
<sequence>MENMTIETLEQVLPPEAAAQNDVLKRLVLTLRSKLNASLLELQTAKDQLCQQCNVQRYTGSDDLAKKDLAAAVAKVASIQADYDSLVGHFQQVKEKHQSVLVAMEQQRLECERLRQRNVDLLKQVQTQQVDLSKFNELQVLLTNCQFEKDKLAELQARSYAASLDQGQKLQMLQQQSQQQIISLQNQNASLEQKQQQFKALQQENARLRAELSNLFQVTSSTSITDLSQQLQQLQSKNRQYESELEILSQKIQQERVTSASKLELEKRKILEAERMSREQQLQNQKIQFDQQSNLQIQQFQNQINELTRNLNESKLQIRSQQLETEQTVKNAEILNQTLKNEKLIFENAKERAKKRNQILNDQLNETLQTKDELEARVQQQTQIIMEKEREINELKIINQQFQKQTESVFLQLKDIPQQYEQQIEMHHSTIKLSQSQADQIEQNLKQIEIEDEIQVQDQKTLNIQVTCKGGENGNQHFVVLQILGEQIHSQQFTNIEGDTIIQEAVQIPWTDSVRDQLVEEGIPVYVFSPQNEQEDVSGVNAQDLVIRGSLEAEMEVGGVILEIRAAIVE</sequence>
<evidence type="ECO:0000256" key="1">
    <source>
        <dbReference type="SAM" id="Coils"/>
    </source>
</evidence>
<name>A0AA86N4V8_9EUKA</name>
<proteinExistence type="predicted"/>
<evidence type="ECO:0000313" key="2">
    <source>
        <dbReference type="EMBL" id="CAI9912890.1"/>
    </source>
</evidence>
<keyword evidence="1" id="KW-0175">Coiled coil</keyword>
<dbReference type="EMBL" id="CATOUU010000008">
    <property type="protein sequence ID" value="CAI9912890.1"/>
    <property type="molecule type" value="Genomic_DNA"/>
</dbReference>
<keyword evidence="4" id="KW-1185">Reference proteome</keyword>
<dbReference type="Proteomes" id="UP001642409">
    <property type="component" value="Unassembled WGS sequence"/>
</dbReference>
<protein>
    <submittedName>
        <fullName evidence="2">Uncharacterized protein</fullName>
    </submittedName>
</protein>
<accession>A0AA86N4V8</accession>
<comment type="caution">
    <text evidence="2">The sequence shown here is derived from an EMBL/GenBank/DDBJ whole genome shotgun (WGS) entry which is preliminary data.</text>
</comment>
<feature type="coiled-coil region" evidence="1">
    <location>
        <begin position="104"/>
        <end position="405"/>
    </location>
</feature>
<dbReference type="EMBL" id="CAXDID020000393">
    <property type="protein sequence ID" value="CAL6086484.1"/>
    <property type="molecule type" value="Genomic_DNA"/>
</dbReference>
<gene>
    <name evidence="2" type="ORF">HINF_LOCUS535</name>
    <name evidence="3" type="ORF">HINF_LOCUS63187</name>
</gene>